<evidence type="ECO:0000256" key="4">
    <source>
        <dbReference type="ARBA" id="ARBA00022692"/>
    </source>
</evidence>
<keyword evidence="14" id="KW-1185">Reference proteome</keyword>
<name>A0AAD4IU21_PERFH</name>
<keyword evidence="8 12" id="KW-0472">Membrane</keyword>
<keyword evidence="6 12" id="KW-1133">Transmembrane helix</keyword>
<feature type="compositionally biased region" description="Low complexity" evidence="11">
    <location>
        <begin position="333"/>
        <end position="344"/>
    </location>
</feature>
<dbReference type="GO" id="GO:0005886">
    <property type="term" value="C:plasma membrane"/>
    <property type="evidence" value="ECO:0007669"/>
    <property type="project" value="UniProtKB-SubCell"/>
</dbReference>
<feature type="region of interest" description="Disordered" evidence="11">
    <location>
        <begin position="313"/>
        <end position="346"/>
    </location>
</feature>
<evidence type="ECO:0000256" key="6">
    <source>
        <dbReference type="ARBA" id="ARBA00022989"/>
    </source>
</evidence>
<evidence type="ECO:0000256" key="2">
    <source>
        <dbReference type="ARBA" id="ARBA00004389"/>
    </source>
</evidence>
<feature type="compositionally biased region" description="Polar residues" evidence="11">
    <location>
        <begin position="887"/>
        <end position="907"/>
    </location>
</feature>
<reference evidence="13 14" key="1">
    <citation type="journal article" date="2021" name="Nat. Commun.">
        <title>Incipient diploidization of the medicinal plant Perilla within 10,000 years.</title>
        <authorList>
            <person name="Zhang Y."/>
            <person name="Shen Q."/>
            <person name="Leng L."/>
            <person name="Zhang D."/>
            <person name="Chen S."/>
            <person name="Shi Y."/>
            <person name="Ning Z."/>
            <person name="Chen S."/>
        </authorList>
    </citation>
    <scope>NUCLEOTIDE SEQUENCE [LARGE SCALE GENOMIC DNA]</scope>
    <source>
        <strain evidence="14">cv. PC099</strain>
    </source>
</reference>
<evidence type="ECO:0000256" key="9">
    <source>
        <dbReference type="ARBA" id="ARBA00038080"/>
    </source>
</evidence>
<organism evidence="13 14">
    <name type="scientific">Perilla frutescens var. hirtella</name>
    <name type="common">Perilla citriodora</name>
    <name type="synonym">Perilla setoyensis</name>
    <dbReference type="NCBI Taxonomy" id="608512"/>
    <lineage>
        <taxon>Eukaryota</taxon>
        <taxon>Viridiplantae</taxon>
        <taxon>Streptophyta</taxon>
        <taxon>Embryophyta</taxon>
        <taxon>Tracheophyta</taxon>
        <taxon>Spermatophyta</taxon>
        <taxon>Magnoliopsida</taxon>
        <taxon>eudicotyledons</taxon>
        <taxon>Gunneridae</taxon>
        <taxon>Pentapetalae</taxon>
        <taxon>asterids</taxon>
        <taxon>lamiids</taxon>
        <taxon>Lamiales</taxon>
        <taxon>Lamiaceae</taxon>
        <taxon>Nepetoideae</taxon>
        <taxon>Elsholtzieae</taxon>
        <taxon>Perilla</taxon>
    </lineage>
</organism>
<feature type="compositionally biased region" description="Polar residues" evidence="11">
    <location>
        <begin position="687"/>
        <end position="715"/>
    </location>
</feature>
<evidence type="ECO:0000256" key="5">
    <source>
        <dbReference type="ARBA" id="ARBA00022824"/>
    </source>
</evidence>
<sequence>MAESEVSKEVPKVVGIEEKCGLDMSSYQDLPKTDCNGSNHHSQANDLDNSYVFVTGADGLPDGAVGDKGVVVGGSSVPPEPQDSQNEELGAVAEEAQHVNAGENGNVEQINGESYHESSHEDGEGVQVSVADSGVVHTCEIESLPEAEIKQVKDSDGAIESLGEAEGFQVSVADSGEVHTGKTGSAAEADVKQVEDSNGKTESMSEAEVKKAVDQNGKVEGVAEGEQEIFDGVKIAESSPCPVENHESQVRALGLVAEVGENRESNHILSNTISSNGEDQSSTTVSEALEAQQRSLDVVVDVDEHELQSVGVEAEDEVKSTSEVAEAAEHEVSTSTSLSLDSESFPTNNKEKILEEEANTKTDLCSNALENQQGGTEASSIVQHMVGETDESKPVASSIDSHVQTTHDLVLEEKIEDSSVSEVENGTQYPEEFQEQPVVSSTDSQVLTTCDLVLEENIEDSSVSEVENCAPYHEESHEQPVGSSTDSQVQTALDLVLEEKHEDSSVSEVENGAQYPEECQEQPVVSSTDSHVLTTRDLALEENIEDSSVSEVENGAQYHEEFQEEPVVSSTDSQVQTTRDLVIEEKYEVENGAEYPEESQEPPVVSSIDSHVLSTCHLVIEENNEDSSVSEVESGAQYHVESQEQPLASGTDSHVPTTCDLVLEEKNEDTSVSEVENGAQYPKESQEQPAGSGSSHDTMQSETMAEASVQTQSYPAPNAHSHQSETEVSDVDEIGRDSSSPIVVLESQIIEKVIPGHDSAIRCTPDEASSGSDCALDAVVPEKEIAFEDGEVLSGSKVGDSSPETLDVKSEPDSHVHDFSAMITGEKTDDVTVSCRTEISDSFNANLKGTANIELEVDGVEDVEDQSDGAAENSKENLFVQEDEITENSQNEETSVSTAGLSTTSTTDGEDKSIKAKTKPFNFLIRTPRFDDENLREQIRLAKLQVDEKTKLRDAIQLQIQEKRQANSQIHGIDYEYAKGEGRSARKLVRSKRTEIDSLQSVINKAKNALSIEDIDSQIHNMEHMIQHETLPLKEEKQFIREIKQLKQLREQLSSNMGSQDEIKQALEQRQETEDRLKILRKELDLLKNKALKAEATAAEAGKKYDDEIRRVKELQAQFRAADDVRQTAYAQWQNLRKELSNKSKYFFKYKDDAAIASNYAFSRDTEALYCLCTNQVESFIQLWNTNPEFRRDYIKFNARSNVRRFGTLDCRSLGPDEVPLSIPSYADERGNKMASAPAGVDLAPQILSVELKQKTPGENVISDSKPIKKVTEPKSQKVPNGPPITVQVNGLDTHTGSDLTDEVYEEPIKSKDEIESMRKAEEMRREEAEAKLKEQRRLEALAKANEARERKKRQAEKLQQRAELKTQKEAEQREKEREKRLRKKERKKADATETNNSCETAPSSESAADIDVKDMPPAAKKAQKPWLAPKQSKAKSIPPPLRNRNKKKLQQWMWVGVTSLIILVIFWLGNMGVFSNVALKRRGPVY</sequence>
<keyword evidence="7 10" id="KW-0175">Coiled coil</keyword>
<feature type="region of interest" description="Disordered" evidence="11">
    <location>
        <begin position="1271"/>
        <end position="1444"/>
    </location>
</feature>
<gene>
    <name evidence="13" type="ORF">C2S53_006157</name>
</gene>
<feature type="region of interest" description="Disordered" evidence="11">
    <location>
        <begin position="886"/>
        <end position="913"/>
    </location>
</feature>
<evidence type="ECO:0000256" key="1">
    <source>
        <dbReference type="ARBA" id="ARBA00004162"/>
    </source>
</evidence>
<evidence type="ECO:0000256" key="3">
    <source>
        <dbReference type="ARBA" id="ARBA00022475"/>
    </source>
</evidence>
<comment type="similarity">
    <text evidence="9">Belongs to the plant Proton pump-interactor protein family.</text>
</comment>
<evidence type="ECO:0000256" key="10">
    <source>
        <dbReference type="SAM" id="Coils"/>
    </source>
</evidence>
<comment type="caution">
    <text evidence="13">The sequence shown here is derived from an EMBL/GenBank/DDBJ whole genome shotgun (WGS) entry which is preliminary data.</text>
</comment>
<dbReference type="Proteomes" id="UP001190926">
    <property type="component" value="Unassembled WGS sequence"/>
</dbReference>
<evidence type="ECO:0000313" key="13">
    <source>
        <dbReference type="EMBL" id="KAH6821326.1"/>
    </source>
</evidence>
<feature type="region of interest" description="Disordered" evidence="11">
    <location>
        <begin position="65"/>
        <end position="126"/>
    </location>
</feature>
<feature type="compositionally biased region" description="Basic and acidic residues" evidence="11">
    <location>
        <begin position="114"/>
        <end position="123"/>
    </location>
</feature>
<evidence type="ECO:0000256" key="8">
    <source>
        <dbReference type="ARBA" id="ARBA00023136"/>
    </source>
</evidence>
<dbReference type="GO" id="GO:0005789">
    <property type="term" value="C:endoplasmic reticulum membrane"/>
    <property type="evidence" value="ECO:0007669"/>
    <property type="project" value="UniProtKB-SubCell"/>
</dbReference>
<feature type="compositionally biased region" description="Polar residues" evidence="11">
    <location>
        <begin position="643"/>
        <end position="656"/>
    </location>
</feature>
<feature type="coiled-coil region" evidence="10">
    <location>
        <begin position="1036"/>
        <end position="1118"/>
    </location>
</feature>
<feature type="compositionally biased region" description="Low complexity" evidence="11">
    <location>
        <begin position="65"/>
        <end position="77"/>
    </location>
</feature>
<protein>
    <submittedName>
        <fullName evidence="13">Uncharacterized protein</fullName>
    </submittedName>
</protein>
<proteinExistence type="inferred from homology"/>
<keyword evidence="4 12" id="KW-0812">Transmembrane</keyword>
<evidence type="ECO:0000313" key="14">
    <source>
        <dbReference type="Proteomes" id="UP001190926"/>
    </source>
</evidence>
<feature type="compositionally biased region" description="Basic and acidic residues" evidence="11">
    <location>
        <begin position="1307"/>
        <end position="1380"/>
    </location>
</feature>
<feature type="compositionally biased region" description="Polar residues" evidence="11">
    <location>
        <begin position="1287"/>
        <end position="1299"/>
    </location>
</feature>
<accession>A0AAD4IU21</accession>
<dbReference type="EMBL" id="SDAM02002107">
    <property type="protein sequence ID" value="KAH6821326.1"/>
    <property type="molecule type" value="Genomic_DNA"/>
</dbReference>
<feature type="region of interest" description="Disordered" evidence="11">
    <location>
        <begin position="500"/>
        <end position="530"/>
    </location>
</feature>
<feature type="region of interest" description="Disordered" evidence="11">
    <location>
        <begin position="589"/>
        <end position="608"/>
    </location>
</feature>
<feature type="region of interest" description="Disordered" evidence="11">
    <location>
        <begin position="793"/>
        <end position="813"/>
    </location>
</feature>
<evidence type="ECO:0000256" key="12">
    <source>
        <dbReference type="SAM" id="Phobius"/>
    </source>
</evidence>
<feature type="region of interest" description="Disordered" evidence="11">
    <location>
        <begin position="176"/>
        <end position="222"/>
    </location>
</feature>
<dbReference type="PANTHER" id="PTHR32219:SF3">
    <property type="entry name" value="CALPONIN-LIKE DOMAIN PROTEIN"/>
    <property type="match status" value="1"/>
</dbReference>
<evidence type="ECO:0000256" key="11">
    <source>
        <dbReference type="SAM" id="MobiDB-lite"/>
    </source>
</evidence>
<feature type="transmembrane region" description="Helical" evidence="12">
    <location>
        <begin position="1453"/>
        <end position="1475"/>
    </location>
</feature>
<feature type="region of interest" description="Disordered" evidence="11">
    <location>
        <begin position="622"/>
        <end position="734"/>
    </location>
</feature>
<feature type="compositionally biased region" description="Polar residues" evidence="11">
    <location>
        <begin position="1393"/>
        <end position="1407"/>
    </location>
</feature>
<dbReference type="PANTHER" id="PTHR32219">
    <property type="entry name" value="RNA-BINDING PROTEIN YLMH-RELATED"/>
    <property type="match status" value="1"/>
</dbReference>
<feature type="compositionally biased region" description="Basic and acidic residues" evidence="11">
    <location>
        <begin position="189"/>
        <end position="199"/>
    </location>
</feature>
<keyword evidence="5" id="KW-0256">Endoplasmic reticulum</keyword>
<keyword evidence="3" id="KW-1003">Cell membrane</keyword>
<dbReference type="InterPro" id="IPR055282">
    <property type="entry name" value="PPI1-4"/>
</dbReference>
<evidence type="ECO:0000256" key="7">
    <source>
        <dbReference type="ARBA" id="ARBA00023054"/>
    </source>
</evidence>
<comment type="subcellular location">
    <subcellularLocation>
        <location evidence="1">Cell membrane</location>
        <topology evidence="1">Single-pass membrane protein</topology>
    </subcellularLocation>
    <subcellularLocation>
        <location evidence="2">Endoplasmic reticulum membrane</location>
        <topology evidence="2">Single-pass membrane protein</topology>
    </subcellularLocation>
</comment>